<dbReference type="GO" id="GO:0015774">
    <property type="term" value="P:polysaccharide transport"/>
    <property type="evidence" value="ECO:0007669"/>
    <property type="project" value="InterPro"/>
</dbReference>
<dbReference type="EMBL" id="JABBFX010000001">
    <property type="protein sequence ID" value="NML45542.1"/>
    <property type="molecule type" value="Genomic_DNA"/>
</dbReference>
<sequence length="437" mass="48581">MTSTLVAGSKPRDALCPAAEPWHQPVHENPAFSCLKGAARVLMLQGPVGPFFDRLAGWLQARGCKVERIVFQGGDEHDCQSVRPMRFRAAPAEWPAYISELLQSQRPDCILLFGQGRSYHKVALERARAMDLPVVVTEEGYFRPGYVTMELGGVNGYSTTLERFEWAGAEDRALHPSISPMHFQKMAWHASQHYVALDKRRRQYPHYEHHRSTHAPSYALYWTRSWLRKGLHRGTDGKLQHWLVATGQPYYFVPLQLEGDSQVTQHSSYASVSQFVTQVLHSFARHAPAGSLLVFRQHPHARGGPGHQGLIRSLARSLGASGRIFHLVEGDTPVLAQHSLGTVLINSTVGLQALERGSPLIVLGDAPYKRPALTFTGPLDAFWSERAPPDPEAAGRFLAQVKNLTQAPASVYALRNEPLPWVSSLVPAPPKLQMADR</sequence>
<organism evidence="1 2">
    <name type="scientific">Ramlibacter agri</name>
    <dbReference type="NCBI Taxonomy" id="2728837"/>
    <lineage>
        <taxon>Bacteria</taxon>
        <taxon>Pseudomonadati</taxon>
        <taxon>Pseudomonadota</taxon>
        <taxon>Betaproteobacteria</taxon>
        <taxon>Burkholderiales</taxon>
        <taxon>Comamonadaceae</taxon>
        <taxon>Ramlibacter</taxon>
    </lineage>
</organism>
<evidence type="ECO:0000313" key="2">
    <source>
        <dbReference type="Proteomes" id="UP000541185"/>
    </source>
</evidence>
<dbReference type="CDD" id="cd16441">
    <property type="entry name" value="beta_Kdo_transferase_KpsS"/>
    <property type="match status" value="1"/>
</dbReference>
<comment type="caution">
    <text evidence="1">The sequence shown here is derived from an EMBL/GenBank/DDBJ whole genome shotgun (WGS) entry which is preliminary data.</text>
</comment>
<proteinExistence type="predicted"/>
<gene>
    <name evidence="1" type="ORF">HHL11_17450</name>
</gene>
<dbReference type="InterPro" id="IPR007833">
    <property type="entry name" value="Capsule_polysaccharide_synth"/>
</dbReference>
<dbReference type="Proteomes" id="UP000541185">
    <property type="component" value="Unassembled WGS sequence"/>
</dbReference>
<dbReference type="AlphaFoldDB" id="A0A848H6P8"/>
<reference evidence="1 2" key="1">
    <citation type="submission" date="2020-04" db="EMBL/GenBank/DDBJ databases">
        <title>Ramlibacter sp. G-1-2-2 isolated from soil.</title>
        <authorList>
            <person name="Dahal R.H."/>
        </authorList>
    </citation>
    <scope>NUCLEOTIDE SEQUENCE [LARGE SCALE GENOMIC DNA]</scope>
    <source>
        <strain evidence="1 2">G-1-2-2</strain>
    </source>
</reference>
<keyword evidence="2" id="KW-1185">Reference proteome</keyword>
<accession>A0A848H6P8</accession>
<evidence type="ECO:0000313" key="1">
    <source>
        <dbReference type="EMBL" id="NML45542.1"/>
    </source>
</evidence>
<dbReference type="GO" id="GO:0000271">
    <property type="term" value="P:polysaccharide biosynthetic process"/>
    <property type="evidence" value="ECO:0007669"/>
    <property type="project" value="InterPro"/>
</dbReference>
<protein>
    <submittedName>
        <fullName evidence="1">Capsular biosynthesis protein</fullName>
    </submittedName>
</protein>
<dbReference type="Pfam" id="PF05159">
    <property type="entry name" value="Capsule_synth"/>
    <property type="match status" value="1"/>
</dbReference>
<name>A0A848H6P8_9BURK</name>
<dbReference type="RefSeq" id="WP_169419606.1">
    <property type="nucleotide sequence ID" value="NZ_JABBFX010000001.1"/>
</dbReference>